<dbReference type="InterPro" id="IPR045865">
    <property type="entry name" value="ACT-like_dom_sf"/>
</dbReference>
<dbReference type="Proteomes" id="UP000092600">
    <property type="component" value="Unassembled WGS sequence"/>
</dbReference>
<accession>A0A199VC50</accession>
<dbReference type="EMBL" id="LSRQ01002339">
    <property type="protein sequence ID" value="OAY74588.1"/>
    <property type="molecule type" value="Genomic_DNA"/>
</dbReference>
<dbReference type="CDD" id="cd04897">
    <property type="entry name" value="ACT_ACR_3"/>
    <property type="match status" value="1"/>
</dbReference>
<evidence type="ECO:0000256" key="2">
    <source>
        <dbReference type="RuleBase" id="RU369043"/>
    </source>
</evidence>
<dbReference type="Pfam" id="PF24931">
    <property type="entry name" value="ACT_ACR9_3rd"/>
    <property type="match status" value="1"/>
</dbReference>
<dbReference type="PANTHER" id="PTHR31096:SF6">
    <property type="entry name" value="ACT DOMAIN-CONTAINING PROTEIN ACR8"/>
    <property type="match status" value="1"/>
</dbReference>
<feature type="transmembrane region" description="Helical" evidence="3">
    <location>
        <begin position="246"/>
        <end position="265"/>
    </location>
</feature>
<dbReference type="AlphaFoldDB" id="A0A199VC50"/>
<organism evidence="5 6">
    <name type="scientific">Ananas comosus</name>
    <name type="common">Pineapple</name>
    <name type="synonym">Ananas ananas</name>
    <dbReference type="NCBI Taxonomy" id="4615"/>
    <lineage>
        <taxon>Eukaryota</taxon>
        <taxon>Viridiplantae</taxon>
        <taxon>Streptophyta</taxon>
        <taxon>Embryophyta</taxon>
        <taxon>Tracheophyta</taxon>
        <taxon>Spermatophyta</taxon>
        <taxon>Magnoliopsida</taxon>
        <taxon>Liliopsida</taxon>
        <taxon>Poales</taxon>
        <taxon>Bromeliaceae</taxon>
        <taxon>Bromelioideae</taxon>
        <taxon>Ananas</taxon>
    </lineage>
</organism>
<feature type="non-terminal residue" evidence="5">
    <location>
        <position position="1"/>
    </location>
</feature>
<keyword evidence="3" id="KW-0472">Membrane</keyword>
<evidence type="ECO:0000256" key="1">
    <source>
        <dbReference type="ARBA" id="ARBA00022737"/>
    </source>
</evidence>
<evidence type="ECO:0000256" key="3">
    <source>
        <dbReference type="SAM" id="Phobius"/>
    </source>
</evidence>
<keyword evidence="1 2" id="KW-0677">Repeat</keyword>
<dbReference type="GO" id="GO:0016597">
    <property type="term" value="F:amino acid binding"/>
    <property type="evidence" value="ECO:0007669"/>
    <property type="project" value="UniProtKB-UniRule"/>
</dbReference>
<proteinExistence type="predicted"/>
<comment type="function">
    <text evidence="2">Binds amino acids.</text>
</comment>
<dbReference type="Pfam" id="PF01842">
    <property type="entry name" value="ACT"/>
    <property type="match status" value="1"/>
</dbReference>
<reference evidence="5 6" key="1">
    <citation type="journal article" date="2016" name="DNA Res.">
        <title>The draft genome of MD-2 pineapple using hybrid error correction of long reads.</title>
        <authorList>
            <person name="Redwan R.M."/>
            <person name="Saidin A."/>
            <person name="Kumar S.V."/>
        </authorList>
    </citation>
    <scope>NUCLEOTIDE SEQUENCE [LARGE SCALE GENOMIC DNA]</scope>
    <source>
        <strain evidence="6">cv. MD2</strain>
        <tissue evidence="5">Leaf</tissue>
    </source>
</reference>
<dbReference type="InterPro" id="IPR040217">
    <property type="entry name" value="ACR1-12"/>
</dbReference>
<evidence type="ECO:0000313" key="5">
    <source>
        <dbReference type="EMBL" id="OAY74588.1"/>
    </source>
</evidence>
<dbReference type="CDD" id="cd04926">
    <property type="entry name" value="ACT_ACR_4"/>
    <property type="match status" value="1"/>
</dbReference>
<comment type="caution">
    <text evidence="5">The sequence shown here is derived from an EMBL/GenBank/DDBJ whole genome shotgun (WGS) entry which is preliminary data.</text>
</comment>
<keyword evidence="3" id="KW-0812">Transmembrane</keyword>
<protein>
    <recommendedName>
        <fullName evidence="2">ACT domain-containing protein ACR</fullName>
    </recommendedName>
    <alternativeName>
        <fullName evidence="2">Protein ACT DOMAIN REPEATS</fullName>
    </alternativeName>
</protein>
<dbReference type="SUPFAM" id="SSF55021">
    <property type="entry name" value="ACT-like"/>
    <property type="match status" value="2"/>
</dbReference>
<evidence type="ECO:0000259" key="4">
    <source>
        <dbReference type="PROSITE" id="PS51671"/>
    </source>
</evidence>
<keyword evidence="3" id="KW-1133">Transmembrane helix</keyword>
<dbReference type="InterPro" id="IPR002912">
    <property type="entry name" value="ACT_dom"/>
</dbReference>
<dbReference type="PANTHER" id="PTHR31096">
    <property type="entry name" value="ACT DOMAIN-CONTAINING PROTEIN ACR4-RELATED"/>
    <property type="match status" value="1"/>
</dbReference>
<feature type="domain" description="ACT" evidence="4">
    <location>
        <begin position="133"/>
        <end position="213"/>
    </location>
</feature>
<evidence type="ECO:0000313" key="6">
    <source>
        <dbReference type="Proteomes" id="UP000092600"/>
    </source>
</evidence>
<gene>
    <name evidence="5" type="ORF">ACMD2_26804</name>
</gene>
<sequence>RRLPSPSAPAHVDRRLHQLMLADRDYENAGGAAESPPQSVVVVVVQDWAERGYSVVTVQCRDRPKLLFDVLCTLTDMEYVVFHGTIHTHRDQAHQEFYIRHADGTPIRSEAERQRVIQCLRAAIERRSSQGVRLELCAVDRPGLLMEVTRTFRENGLLVARAEVSTKGEMASNVFYVTDAAGQPADLKVIEAVRRKIGEDRLYVKEEPRPHYHRKASGDREEANGGGGGIGLFHLGNFVMRNLDHVMVLLTFYLWHLKVFVRSFFKRFYYPAIRPQRAK</sequence>
<dbReference type="PROSITE" id="PS51671">
    <property type="entry name" value="ACT"/>
    <property type="match status" value="1"/>
</dbReference>
<name>A0A199VC50_ANACO</name>